<dbReference type="Gene3D" id="1.10.287.1260">
    <property type="match status" value="1"/>
</dbReference>
<evidence type="ECO:0000259" key="8">
    <source>
        <dbReference type="Pfam" id="PF00924"/>
    </source>
</evidence>
<reference evidence="11" key="1">
    <citation type="submission" date="2021-05" db="EMBL/GenBank/DDBJ databases">
        <authorList>
            <person name="Pietrasiak N."/>
            <person name="Ward R."/>
            <person name="Stajich J.E."/>
            <person name="Kurbessoian T."/>
        </authorList>
    </citation>
    <scope>NUCLEOTIDE SEQUENCE</scope>
    <source>
        <strain evidence="11">CPER-KK1</strain>
    </source>
</reference>
<dbReference type="InterPro" id="IPR049278">
    <property type="entry name" value="MS_channel_C"/>
</dbReference>
<dbReference type="Pfam" id="PF00924">
    <property type="entry name" value="MS_channel_2nd"/>
    <property type="match status" value="1"/>
</dbReference>
<feature type="transmembrane region" description="Helical" evidence="7">
    <location>
        <begin position="118"/>
        <end position="140"/>
    </location>
</feature>
<feature type="transmembrane region" description="Helical" evidence="7">
    <location>
        <begin position="60"/>
        <end position="80"/>
    </location>
</feature>
<feature type="domain" description="Mechanosensitive ion channel MscS" evidence="8">
    <location>
        <begin position="167"/>
        <end position="234"/>
    </location>
</feature>
<evidence type="ECO:0000256" key="3">
    <source>
        <dbReference type="ARBA" id="ARBA00022475"/>
    </source>
</evidence>
<evidence type="ECO:0000256" key="6">
    <source>
        <dbReference type="ARBA" id="ARBA00023136"/>
    </source>
</evidence>
<dbReference type="Pfam" id="PF21088">
    <property type="entry name" value="MS_channel_1st"/>
    <property type="match status" value="1"/>
</dbReference>
<dbReference type="InterPro" id="IPR011066">
    <property type="entry name" value="MscS_channel_C_sf"/>
</dbReference>
<dbReference type="InterPro" id="IPR011014">
    <property type="entry name" value="MscS_channel_TM-2"/>
</dbReference>
<evidence type="ECO:0000256" key="2">
    <source>
        <dbReference type="ARBA" id="ARBA00008017"/>
    </source>
</evidence>
<keyword evidence="6 7" id="KW-0472">Membrane</keyword>
<dbReference type="SUPFAM" id="SSF82689">
    <property type="entry name" value="Mechanosensitive channel protein MscS (YggB), C-terminal domain"/>
    <property type="match status" value="1"/>
</dbReference>
<dbReference type="Gene3D" id="3.30.70.100">
    <property type="match status" value="1"/>
</dbReference>
<dbReference type="SUPFAM" id="SSF50182">
    <property type="entry name" value="Sm-like ribonucleoproteins"/>
    <property type="match status" value="1"/>
</dbReference>
<dbReference type="Pfam" id="PF21082">
    <property type="entry name" value="MS_channel_3rd"/>
    <property type="match status" value="1"/>
</dbReference>
<protein>
    <submittedName>
        <fullName evidence="11">Mechanosensitive ion channel family protein</fullName>
    </submittedName>
</protein>
<feature type="domain" description="Mechanosensitive ion channel transmembrane helices 2/3" evidence="10">
    <location>
        <begin position="125"/>
        <end position="166"/>
    </location>
</feature>
<dbReference type="EMBL" id="JAHHIF010000022">
    <property type="protein sequence ID" value="MBW4546218.1"/>
    <property type="molecule type" value="Genomic_DNA"/>
</dbReference>
<evidence type="ECO:0000256" key="4">
    <source>
        <dbReference type="ARBA" id="ARBA00022692"/>
    </source>
</evidence>
<feature type="transmembrane region" description="Helical" evidence="7">
    <location>
        <begin position="92"/>
        <end position="112"/>
    </location>
</feature>
<dbReference type="GO" id="GO:0005886">
    <property type="term" value="C:plasma membrane"/>
    <property type="evidence" value="ECO:0007669"/>
    <property type="project" value="UniProtKB-SubCell"/>
</dbReference>
<evidence type="ECO:0000259" key="9">
    <source>
        <dbReference type="Pfam" id="PF21082"/>
    </source>
</evidence>
<accession>A0A951PNX1</accession>
<dbReference type="Gene3D" id="2.30.30.60">
    <property type="match status" value="1"/>
</dbReference>
<evidence type="ECO:0000256" key="5">
    <source>
        <dbReference type="ARBA" id="ARBA00022989"/>
    </source>
</evidence>
<organism evidence="11 12">
    <name type="scientific">Symplocastrum torsivum CPER-KK1</name>
    <dbReference type="NCBI Taxonomy" id="450513"/>
    <lineage>
        <taxon>Bacteria</taxon>
        <taxon>Bacillati</taxon>
        <taxon>Cyanobacteriota</taxon>
        <taxon>Cyanophyceae</taxon>
        <taxon>Oscillatoriophycideae</taxon>
        <taxon>Oscillatoriales</taxon>
        <taxon>Microcoleaceae</taxon>
        <taxon>Symplocastrum</taxon>
    </lineage>
</organism>
<keyword evidence="4 7" id="KW-0812">Transmembrane</keyword>
<dbReference type="InterPro" id="IPR023408">
    <property type="entry name" value="MscS_beta-dom_sf"/>
</dbReference>
<keyword evidence="5 7" id="KW-1133">Transmembrane helix</keyword>
<keyword evidence="3" id="KW-1003">Cell membrane</keyword>
<name>A0A951PNX1_9CYAN</name>
<evidence type="ECO:0000313" key="11">
    <source>
        <dbReference type="EMBL" id="MBW4546218.1"/>
    </source>
</evidence>
<feature type="transmembrane region" description="Helical" evidence="7">
    <location>
        <begin position="7"/>
        <end position="27"/>
    </location>
</feature>
<feature type="transmembrane region" description="Helical" evidence="7">
    <location>
        <begin position="147"/>
        <end position="165"/>
    </location>
</feature>
<evidence type="ECO:0000256" key="7">
    <source>
        <dbReference type="SAM" id="Phobius"/>
    </source>
</evidence>
<comment type="caution">
    <text evidence="11">The sequence shown here is derived from an EMBL/GenBank/DDBJ whole genome shotgun (WGS) entry which is preliminary data.</text>
</comment>
<proteinExistence type="inferred from homology"/>
<evidence type="ECO:0000259" key="10">
    <source>
        <dbReference type="Pfam" id="PF21088"/>
    </source>
</evidence>
<evidence type="ECO:0000256" key="1">
    <source>
        <dbReference type="ARBA" id="ARBA00004651"/>
    </source>
</evidence>
<dbReference type="InterPro" id="IPR006685">
    <property type="entry name" value="MscS_channel_2nd"/>
</dbReference>
<dbReference type="PANTHER" id="PTHR30221">
    <property type="entry name" value="SMALL-CONDUCTANCE MECHANOSENSITIVE CHANNEL"/>
    <property type="match status" value="1"/>
</dbReference>
<dbReference type="InterPro" id="IPR010920">
    <property type="entry name" value="LSM_dom_sf"/>
</dbReference>
<dbReference type="InterPro" id="IPR049142">
    <property type="entry name" value="MS_channel_1st"/>
</dbReference>
<reference evidence="11" key="2">
    <citation type="journal article" date="2022" name="Microbiol. Resour. Announc.">
        <title>Metagenome Sequencing to Explore Phylogenomics of Terrestrial Cyanobacteria.</title>
        <authorList>
            <person name="Ward R.D."/>
            <person name="Stajich J.E."/>
            <person name="Johansen J.R."/>
            <person name="Huntemann M."/>
            <person name="Clum A."/>
            <person name="Foster B."/>
            <person name="Foster B."/>
            <person name="Roux S."/>
            <person name="Palaniappan K."/>
            <person name="Varghese N."/>
            <person name="Mukherjee S."/>
            <person name="Reddy T.B.K."/>
            <person name="Daum C."/>
            <person name="Copeland A."/>
            <person name="Chen I.A."/>
            <person name="Ivanova N.N."/>
            <person name="Kyrpides N.C."/>
            <person name="Shapiro N."/>
            <person name="Eloe-Fadrosh E.A."/>
            <person name="Pietrasiak N."/>
        </authorList>
    </citation>
    <scope>NUCLEOTIDE SEQUENCE</scope>
    <source>
        <strain evidence="11">CPER-KK1</strain>
    </source>
</reference>
<feature type="domain" description="Mechanosensitive ion channel MscS C-terminal" evidence="9">
    <location>
        <begin position="244"/>
        <end position="329"/>
    </location>
</feature>
<dbReference type="PANTHER" id="PTHR30221:SF1">
    <property type="entry name" value="SMALL-CONDUCTANCE MECHANOSENSITIVE CHANNEL"/>
    <property type="match status" value="1"/>
</dbReference>
<gene>
    <name evidence="11" type="ORF">KME25_17490</name>
</gene>
<dbReference type="GO" id="GO:0008381">
    <property type="term" value="F:mechanosensitive monoatomic ion channel activity"/>
    <property type="evidence" value="ECO:0007669"/>
    <property type="project" value="InterPro"/>
</dbReference>
<dbReference type="InterPro" id="IPR045275">
    <property type="entry name" value="MscS_archaea/bacteria_type"/>
</dbReference>
<dbReference type="SUPFAM" id="SSF82861">
    <property type="entry name" value="Mechanosensitive channel protein MscS (YggB), transmembrane region"/>
    <property type="match status" value="1"/>
</dbReference>
<sequence>MNQSLTLVRWIIPVASILMGWFFGIIFEKVFFTRFKKFTARMPFPGNELVVESLQKLPSLWLFLAGLYGAILASPFTLPVSGILQKALTATFLYTVTLLVARLAAGFVTLYSQRVEGLSASLFSNLTRILVLLLGILIILQAMGISITPILATLGIGGLAVALAFQDTLANLFSGLYLIISGQVRTGDYVKLESDQEGYITDINWRNTTIREVPNNIIVVPNTKLASAIFKNYHLPTKEITLQITFGVGYDSNLEQVEQVTVAVAKEVMQTVPGGVPEFQPFVRYQSFEDYRINLIVCLRVNEFLDQHIIRHEFIKRLHKRYQEEGIEIPFPSRNVYMKDK</sequence>
<comment type="subcellular location">
    <subcellularLocation>
        <location evidence="1">Cell membrane</location>
        <topology evidence="1">Multi-pass membrane protein</topology>
    </subcellularLocation>
</comment>
<dbReference type="AlphaFoldDB" id="A0A951PNX1"/>
<dbReference type="Proteomes" id="UP000753908">
    <property type="component" value="Unassembled WGS sequence"/>
</dbReference>
<comment type="similarity">
    <text evidence="2">Belongs to the MscS (TC 1.A.23) family.</text>
</comment>
<evidence type="ECO:0000313" key="12">
    <source>
        <dbReference type="Proteomes" id="UP000753908"/>
    </source>
</evidence>